<proteinExistence type="inferred from homology"/>
<dbReference type="EC" id="3.1.26.4" evidence="2"/>
<dbReference type="Ensembl" id="ENSCCRT00010038806.1">
    <property type="protein sequence ID" value="ENSCCRP00010035365.1"/>
    <property type="gene ID" value="ENSCCRG00010015086.1"/>
</dbReference>
<evidence type="ECO:0000256" key="1">
    <source>
        <dbReference type="ARBA" id="ARBA00010879"/>
    </source>
</evidence>
<dbReference type="PANTHER" id="PTHR37984">
    <property type="entry name" value="PROTEIN CBG26694"/>
    <property type="match status" value="1"/>
</dbReference>
<dbReference type="CDD" id="cd09274">
    <property type="entry name" value="RNase_HI_RT_Ty3"/>
    <property type="match status" value="1"/>
</dbReference>
<dbReference type="InterPro" id="IPR050951">
    <property type="entry name" value="Retrovirus_Pol_polyprotein"/>
</dbReference>
<dbReference type="PANTHER" id="PTHR37984:SF15">
    <property type="entry name" value="INTEGRASE CATALYTIC DOMAIN-CONTAINING PROTEIN"/>
    <property type="match status" value="1"/>
</dbReference>
<dbReference type="GO" id="GO:0015074">
    <property type="term" value="P:DNA integration"/>
    <property type="evidence" value="ECO:0007669"/>
    <property type="project" value="UniProtKB-KW"/>
</dbReference>
<keyword evidence="5" id="KW-0540">Nuclease</keyword>
<feature type="domain" description="Reverse transcriptase" evidence="14">
    <location>
        <begin position="402"/>
        <end position="581"/>
    </location>
</feature>
<dbReference type="GO" id="GO:0004190">
    <property type="term" value="F:aspartic-type endopeptidase activity"/>
    <property type="evidence" value="ECO:0007669"/>
    <property type="project" value="InterPro"/>
</dbReference>
<dbReference type="InterPro" id="IPR036397">
    <property type="entry name" value="RNaseH_sf"/>
</dbReference>
<reference evidence="16" key="2">
    <citation type="submission" date="2025-09" db="UniProtKB">
        <authorList>
            <consortium name="Ensembl"/>
        </authorList>
    </citation>
    <scope>IDENTIFICATION</scope>
</reference>
<dbReference type="InterPro" id="IPR012337">
    <property type="entry name" value="RNaseH-like_sf"/>
</dbReference>
<dbReference type="Pfam" id="PF00078">
    <property type="entry name" value="RVT_1"/>
    <property type="match status" value="1"/>
</dbReference>
<feature type="region of interest" description="Disordered" evidence="13">
    <location>
        <begin position="1450"/>
        <end position="1473"/>
    </location>
</feature>
<keyword evidence="7" id="KW-0378">Hydrolase</keyword>
<dbReference type="GO" id="GO:0003964">
    <property type="term" value="F:RNA-directed DNA polymerase activity"/>
    <property type="evidence" value="ECO:0007669"/>
    <property type="project" value="UniProtKB-KW"/>
</dbReference>
<keyword evidence="10" id="KW-0229">DNA integration</keyword>
<organism evidence="16 17">
    <name type="scientific">Cyprinus carpio</name>
    <name type="common">Common carp</name>
    <dbReference type="NCBI Taxonomy" id="7962"/>
    <lineage>
        <taxon>Eukaryota</taxon>
        <taxon>Metazoa</taxon>
        <taxon>Chordata</taxon>
        <taxon>Craniata</taxon>
        <taxon>Vertebrata</taxon>
        <taxon>Euteleostomi</taxon>
        <taxon>Actinopterygii</taxon>
        <taxon>Neopterygii</taxon>
        <taxon>Teleostei</taxon>
        <taxon>Ostariophysi</taxon>
        <taxon>Cypriniformes</taxon>
        <taxon>Cyprinidae</taxon>
        <taxon>Cyprininae</taxon>
        <taxon>Cyprinus</taxon>
    </lineage>
</organism>
<keyword evidence="9" id="KW-0694">RNA-binding</keyword>
<feature type="compositionally biased region" description="Polar residues" evidence="13">
    <location>
        <begin position="1450"/>
        <end position="1460"/>
    </location>
</feature>
<dbReference type="PROSITE" id="PS00141">
    <property type="entry name" value="ASP_PROTEASE"/>
    <property type="match status" value="1"/>
</dbReference>
<keyword evidence="17" id="KW-1185">Reference proteome</keyword>
<dbReference type="InterPro" id="IPR001584">
    <property type="entry name" value="Integrase_cat-core"/>
</dbReference>
<evidence type="ECO:0000259" key="15">
    <source>
        <dbReference type="PROSITE" id="PS50994"/>
    </source>
</evidence>
<dbReference type="InterPro" id="IPR021109">
    <property type="entry name" value="Peptidase_aspartic_dom_sf"/>
</dbReference>
<dbReference type="GO" id="GO:0006508">
    <property type="term" value="P:proteolysis"/>
    <property type="evidence" value="ECO:0007669"/>
    <property type="project" value="InterPro"/>
</dbReference>
<keyword evidence="3" id="KW-0808">Transferase</keyword>
<keyword evidence="11" id="KW-0695">RNA-directed DNA polymerase</keyword>
<keyword evidence="4" id="KW-0548">Nucleotidyltransferase</keyword>
<dbReference type="Pfam" id="PF17919">
    <property type="entry name" value="RT_RNaseH_2"/>
    <property type="match status" value="1"/>
</dbReference>
<evidence type="ECO:0000256" key="9">
    <source>
        <dbReference type="ARBA" id="ARBA00022884"/>
    </source>
</evidence>
<dbReference type="Proteomes" id="UP000694427">
    <property type="component" value="Unplaced"/>
</dbReference>
<dbReference type="FunFam" id="3.30.420.10:FF:000032">
    <property type="entry name" value="Retrovirus-related Pol polyprotein from transposon 297-like Protein"/>
    <property type="match status" value="1"/>
</dbReference>
<dbReference type="SUPFAM" id="SSF56672">
    <property type="entry name" value="DNA/RNA polymerases"/>
    <property type="match status" value="1"/>
</dbReference>
<dbReference type="FunFam" id="3.10.20.370:FF:000001">
    <property type="entry name" value="Retrovirus-related Pol polyprotein from transposon 17.6-like protein"/>
    <property type="match status" value="1"/>
</dbReference>
<name>A0A8C1JNY2_CYPCA</name>
<keyword evidence="8" id="KW-0460">Magnesium</keyword>
<evidence type="ECO:0000256" key="4">
    <source>
        <dbReference type="ARBA" id="ARBA00022695"/>
    </source>
</evidence>
<evidence type="ECO:0000259" key="14">
    <source>
        <dbReference type="PROSITE" id="PS50878"/>
    </source>
</evidence>
<evidence type="ECO:0000256" key="11">
    <source>
        <dbReference type="ARBA" id="ARBA00022918"/>
    </source>
</evidence>
<dbReference type="SUPFAM" id="SSF50630">
    <property type="entry name" value="Acid proteases"/>
    <property type="match status" value="1"/>
</dbReference>
<dbReference type="PROSITE" id="PS50878">
    <property type="entry name" value="RT_POL"/>
    <property type="match status" value="1"/>
</dbReference>
<evidence type="ECO:0000256" key="8">
    <source>
        <dbReference type="ARBA" id="ARBA00022842"/>
    </source>
</evidence>
<evidence type="ECO:0000256" key="6">
    <source>
        <dbReference type="ARBA" id="ARBA00022759"/>
    </source>
</evidence>
<evidence type="ECO:0000313" key="17">
    <source>
        <dbReference type="Proteomes" id="UP000694427"/>
    </source>
</evidence>
<feature type="compositionally biased region" description="Basic and acidic residues" evidence="13">
    <location>
        <begin position="1367"/>
        <end position="1384"/>
    </location>
</feature>
<evidence type="ECO:0000256" key="13">
    <source>
        <dbReference type="SAM" id="MobiDB-lite"/>
    </source>
</evidence>
<sequence>MLQAPTTTSTLSKQIHNITSPYLPHQSNQMRVAQLVGEKCLLKCTMNGYTVSVLLDTGAQVSIMDYNWKEIYLPHVKIRPLTEIIDPQELEVRDVKKDLIPFHGWVEISLNLLGSEDPRLALQVPFLVSRIGLERPILGFNVVQEIIRAGESRSQALFTLANLLSTAMEIEDDKANALVNLIQYQETSNELDLDFQVSINVGPQDIVIHSGCVTHVKCRVPNNFDLTNPMVLFEPVMGCPQFDQLIVGEGLLKIQNPQNPYVQIPIGNQTMHSITLPRKTTLGSIQAVRKVIETDQADFQPLYVEVNSLDSLAGTKDEGRNPSTLWHPPVDLSHLSKEQQEQVKELLYEESAAFARDDDDIGCIPSLQMAITLKDDIPVQRTYASVPKPLYQEVKEYIQDLLARGWIVKSKSPYSAPVVCVRKKDGSLRLCIDYRSLNKKTVPDRHPLPRIQDITDTLGGYSWFSILDQGKAYHQGFMAEGSRHLTAFITPWGLYEWLRIPFGLTNAPAAFQRSMEEMLDSLRDDCCIPYLDDILCYAKTFEDHLERLRRVLKALQQHGVKLRPKKCEFFKREVRYVGRLISAEGVRIDPKDLNAILSLGEKSPSTIGEVRRLLGFLSYYRTYIQDFSRIAKPIYDLLQVKNNNTDRLMERNNKTKGKGNQLPSKTPVVWTEEHKNTLGTLIDILTHPPVLAYPDFNSPFTLHTDASQKGLGAVLYQWQNGKLRVIAYGSRTLSPAEKNYNLHSGKLEFLALKWAICEKFRDYLFYAPHFTVYTDNNPLTYVMSTAKLNAVGHRWVGELSDFHFDIKYRPGKENIDADTLSRCPLDIEWYVASCSGEMSVDAVRATWEGSQVANKKDVAWIATLITAQNSDINTCLESSHHGLLSTIHHSELQRAQKEDPAIGDIFKLKENNQTLTSEVRRGLQGPAKKLLHEWQKLHIENGLLYRRTTHQKQLVLPAEFKKKVLKHLHDDMGHVGTERVIHLARERFYWPHMKMDIEHYVTRRCSCIKQKKPVTHERAPMGSITTTFPLELVSIDYLHLERSKGGFEYILVVVDHFTRYAQAYATKNKAGRTAAEKIFNDFIPRFGYPNKLHHDQGREFENELFKTLNRLSGVGHSRTTPYHPQGNPAERFNRTLLQMLRTLQEKEKENWKEHLACVVHAYNCTRHEATGFSPFYLMFGRSPRLPVDLLFGLNSEETDESPTRYADKWAARMKEAYRIASGNSKLSSEKGKKYYDRQSRGITLHPGDRVLVQNMMRKGGPEKLKSYWEKQIYIVKEQLNNSPVYRVSPENDTSKIRTLHRNLLHLVNDLPVDLPVPSPVLEMPPAARKGNNRKTRSKTKRDTSSNSDMTDSEEENTYYWIRIPESTPKRDKNVQPMLSKEREPTYQGSSERLTLPSLREPISGKRQSKQKDEENLPAETQADEEYLPVDEDTIILESIHENGGIPVVQTNSHTTIQNPPSIQPRRSTRQQRPAQRLTYSHLGQPSLQTHTAVNTLGFYGTPAMPASSYSQYYTSPTPIYIPSFYITAPFIPYQTMTPLFAY</sequence>
<evidence type="ECO:0000313" key="16">
    <source>
        <dbReference type="Ensembl" id="ENSCCRP00010035365.1"/>
    </source>
</evidence>
<dbReference type="Pfam" id="PF17921">
    <property type="entry name" value="Integrase_H2C2"/>
    <property type="match status" value="1"/>
</dbReference>
<dbReference type="Gene3D" id="1.10.340.70">
    <property type="match status" value="1"/>
</dbReference>
<dbReference type="InterPro" id="IPR041588">
    <property type="entry name" value="Integrase_H2C2"/>
</dbReference>
<dbReference type="InterPro" id="IPR043502">
    <property type="entry name" value="DNA/RNA_pol_sf"/>
</dbReference>
<evidence type="ECO:0000256" key="7">
    <source>
        <dbReference type="ARBA" id="ARBA00022801"/>
    </source>
</evidence>
<dbReference type="Gene3D" id="3.30.70.270">
    <property type="match status" value="2"/>
</dbReference>
<evidence type="ECO:0000256" key="2">
    <source>
        <dbReference type="ARBA" id="ARBA00012180"/>
    </source>
</evidence>
<dbReference type="FunFam" id="1.10.340.70:FF:000001">
    <property type="entry name" value="Retrovirus-related Pol polyprotein from transposon gypsy-like Protein"/>
    <property type="match status" value="1"/>
</dbReference>
<dbReference type="InterPro" id="IPR000477">
    <property type="entry name" value="RT_dom"/>
</dbReference>
<dbReference type="Pfam" id="PF00665">
    <property type="entry name" value="rve"/>
    <property type="match status" value="1"/>
</dbReference>
<dbReference type="Gene3D" id="3.10.10.10">
    <property type="entry name" value="HIV Type 1 Reverse Transcriptase, subunit A, domain 1"/>
    <property type="match status" value="1"/>
</dbReference>
<dbReference type="InterPro" id="IPR041577">
    <property type="entry name" value="RT_RNaseH_2"/>
</dbReference>
<evidence type="ECO:0000256" key="10">
    <source>
        <dbReference type="ARBA" id="ARBA00022908"/>
    </source>
</evidence>
<dbReference type="SUPFAM" id="SSF53098">
    <property type="entry name" value="Ribonuclease H-like"/>
    <property type="match status" value="1"/>
</dbReference>
<dbReference type="InterPro" id="IPR001969">
    <property type="entry name" value="Aspartic_peptidase_AS"/>
</dbReference>
<dbReference type="CDD" id="cd01647">
    <property type="entry name" value="RT_LTR"/>
    <property type="match status" value="1"/>
</dbReference>
<evidence type="ECO:0000256" key="12">
    <source>
        <dbReference type="ARBA" id="ARBA00039658"/>
    </source>
</evidence>
<dbReference type="PROSITE" id="PS50994">
    <property type="entry name" value="INTEGRASE"/>
    <property type="match status" value="1"/>
</dbReference>
<feature type="compositionally biased region" description="Basic residues" evidence="13">
    <location>
        <begin position="1330"/>
        <end position="1339"/>
    </location>
</feature>
<evidence type="ECO:0000256" key="3">
    <source>
        <dbReference type="ARBA" id="ARBA00022679"/>
    </source>
</evidence>
<comment type="similarity">
    <text evidence="1">Belongs to the beta type-B retroviral polymerase family. HERV class-II K(HML-2) pol subfamily.</text>
</comment>
<dbReference type="InterPro" id="IPR043128">
    <property type="entry name" value="Rev_trsase/Diguanyl_cyclase"/>
</dbReference>
<dbReference type="GO" id="GO:0004523">
    <property type="term" value="F:RNA-DNA hybrid ribonuclease activity"/>
    <property type="evidence" value="ECO:0007669"/>
    <property type="project" value="UniProtKB-EC"/>
</dbReference>
<dbReference type="GO" id="GO:0003723">
    <property type="term" value="F:RNA binding"/>
    <property type="evidence" value="ECO:0007669"/>
    <property type="project" value="UniProtKB-KW"/>
</dbReference>
<accession>A0A8C1JNY2</accession>
<feature type="domain" description="Integrase catalytic" evidence="15">
    <location>
        <begin position="1025"/>
        <end position="1182"/>
    </location>
</feature>
<reference evidence="16" key="1">
    <citation type="submission" date="2025-08" db="UniProtKB">
        <authorList>
            <consortium name="Ensembl"/>
        </authorList>
    </citation>
    <scope>IDENTIFICATION</scope>
</reference>
<keyword evidence="6" id="KW-0255">Endonuclease</keyword>
<feature type="region of interest" description="Disordered" evidence="13">
    <location>
        <begin position="1315"/>
        <end position="1423"/>
    </location>
</feature>
<protein>
    <recommendedName>
        <fullName evidence="12">Gypsy retrotransposon integrase-like protein 1</fullName>
        <ecNumber evidence="2">3.1.26.4</ecNumber>
    </recommendedName>
</protein>
<evidence type="ECO:0000256" key="5">
    <source>
        <dbReference type="ARBA" id="ARBA00022722"/>
    </source>
</evidence>
<dbReference type="Gene3D" id="3.30.420.10">
    <property type="entry name" value="Ribonuclease H-like superfamily/Ribonuclease H"/>
    <property type="match status" value="1"/>
</dbReference>